<name>A0A9P5CCR3_9HYPO</name>
<organism evidence="1 2">
    <name type="scientific">Trichoderma lentiforme</name>
    <dbReference type="NCBI Taxonomy" id="1567552"/>
    <lineage>
        <taxon>Eukaryota</taxon>
        <taxon>Fungi</taxon>
        <taxon>Dikarya</taxon>
        <taxon>Ascomycota</taxon>
        <taxon>Pezizomycotina</taxon>
        <taxon>Sordariomycetes</taxon>
        <taxon>Hypocreomycetidae</taxon>
        <taxon>Hypocreales</taxon>
        <taxon>Hypocreaceae</taxon>
        <taxon>Trichoderma</taxon>
    </lineage>
</organism>
<keyword evidence="2" id="KW-1185">Reference proteome</keyword>
<gene>
    <name evidence="1" type="ORF">CFAM422_004823</name>
</gene>
<evidence type="ECO:0000313" key="2">
    <source>
        <dbReference type="Proteomes" id="UP000801864"/>
    </source>
</evidence>
<proteinExistence type="predicted"/>
<dbReference type="Proteomes" id="UP000801864">
    <property type="component" value="Unassembled WGS sequence"/>
</dbReference>
<accession>A0A9P5CCR3</accession>
<protein>
    <submittedName>
        <fullName evidence="1">Uncharacterized protein</fullName>
    </submittedName>
</protein>
<reference evidence="1 2" key="1">
    <citation type="submission" date="2018-06" db="EMBL/GenBank/DDBJ databases">
        <title>Genome analysis of cellulolytic fungus Trichoderma lentiforme CFAM-422.</title>
        <authorList>
            <person name="Steindorff A.S."/>
            <person name="Formighieri E.F."/>
            <person name="Midorikawa G.E.O."/>
            <person name="Tamietti M.S."/>
            <person name="Ramos E.Z."/>
            <person name="Silva A.S."/>
            <person name="Bon E.P.S."/>
            <person name="Mendes T.D."/>
            <person name="Damaso M.C.T."/>
            <person name="Favaro L.C.L."/>
        </authorList>
    </citation>
    <scope>NUCLEOTIDE SEQUENCE [LARGE SCALE GENOMIC DNA]</scope>
    <source>
        <strain evidence="1 2">CFAM-422</strain>
    </source>
</reference>
<evidence type="ECO:0000313" key="1">
    <source>
        <dbReference type="EMBL" id="KAF3072916.1"/>
    </source>
</evidence>
<dbReference type="EMBL" id="QLNT01000007">
    <property type="protein sequence ID" value="KAF3072916.1"/>
    <property type="molecule type" value="Genomic_DNA"/>
</dbReference>
<sequence>MAKIQPLKVNAQAATWPWILRWLTAGSFQRSTEQEFGILVCRLPQTSIIFWINAAQPIIPHGYHSRVESQLARAKDE</sequence>
<dbReference type="AlphaFoldDB" id="A0A9P5CCR3"/>
<comment type="caution">
    <text evidence="1">The sequence shown here is derived from an EMBL/GenBank/DDBJ whole genome shotgun (WGS) entry which is preliminary data.</text>
</comment>